<dbReference type="GO" id="GO:0016740">
    <property type="term" value="F:transferase activity"/>
    <property type="evidence" value="ECO:0007669"/>
    <property type="project" value="UniProtKB-KW"/>
</dbReference>
<gene>
    <name evidence="1" type="ORF">VJ920_04095</name>
</gene>
<keyword evidence="1" id="KW-0808">Transferase</keyword>
<dbReference type="InterPro" id="IPR014942">
    <property type="entry name" value="AbiEii"/>
</dbReference>
<dbReference type="EMBL" id="JAYMFH010000003">
    <property type="protein sequence ID" value="MEC4294486.1"/>
    <property type="molecule type" value="Genomic_DNA"/>
</dbReference>
<protein>
    <submittedName>
        <fullName evidence="1">Nucleotidyl transferase AbiEii/AbiGii toxin family protein</fullName>
    </submittedName>
</protein>
<evidence type="ECO:0000313" key="1">
    <source>
        <dbReference type="EMBL" id="MEC4294486.1"/>
    </source>
</evidence>
<comment type="caution">
    <text evidence="1">The sequence shown here is derived from an EMBL/GenBank/DDBJ whole genome shotgun (WGS) entry which is preliminary data.</text>
</comment>
<proteinExistence type="predicted"/>
<reference evidence="1 2" key="1">
    <citation type="submission" date="2024-01" db="EMBL/GenBank/DDBJ databases">
        <title>novel species in genus Adlercreutzia.</title>
        <authorList>
            <person name="Liu X."/>
        </authorList>
    </citation>
    <scope>NUCLEOTIDE SEQUENCE [LARGE SCALE GENOMIC DNA]</scope>
    <source>
        <strain evidence="1 2">R22</strain>
    </source>
</reference>
<organism evidence="1 2">
    <name type="scientific">Adlercreutzia shanghongiae</name>
    <dbReference type="NCBI Taxonomy" id="3111773"/>
    <lineage>
        <taxon>Bacteria</taxon>
        <taxon>Bacillati</taxon>
        <taxon>Actinomycetota</taxon>
        <taxon>Coriobacteriia</taxon>
        <taxon>Eggerthellales</taxon>
        <taxon>Eggerthellaceae</taxon>
        <taxon>Adlercreutzia</taxon>
    </lineage>
</organism>
<sequence>MSDFLEFSRKVAARNKVEGLLPVVEKELIHYDILRALAQSDWLCKLNFQGGTCLRLCYGGVRYSEDLDFNTRLDLTATDLSGFKDIVGRNLAKRFGVDVRVKDPKKVKQFDGGGTMKRWQVVVDTAPERPDLPSQKIKIEIAQVPSYTRENRVVVENYSEIQGVYGSLLVGCQSLNEILADKLVSFAQQVKAPRYRDLWDIPWIMQRPGVDIALAADLVLKKVEDYAVGRAPVELLADGAERAAEYAVSEAYIAQMRRFLPPSVMADTIERPLQRETLRNLIVEGYQQTIALIS</sequence>
<keyword evidence="2" id="KW-1185">Reference proteome</keyword>
<evidence type="ECO:0000313" key="2">
    <source>
        <dbReference type="Proteomes" id="UP001343724"/>
    </source>
</evidence>
<accession>A0ABU6IX95</accession>
<dbReference type="Gene3D" id="3.10.450.620">
    <property type="entry name" value="JHP933, nucleotidyltransferase-like core domain"/>
    <property type="match status" value="1"/>
</dbReference>
<dbReference type="Proteomes" id="UP001343724">
    <property type="component" value="Unassembled WGS sequence"/>
</dbReference>
<dbReference type="RefSeq" id="WP_326454470.1">
    <property type="nucleotide sequence ID" value="NZ_JAYMFH010000003.1"/>
</dbReference>
<name>A0ABU6IX95_9ACTN</name>
<dbReference type="Pfam" id="PF08843">
    <property type="entry name" value="AbiEii"/>
    <property type="match status" value="1"/>
</dbReference>